<dbReference type="RefSeq" id="WP_009248321.1">
    <property type="nucleotide sequence ID" value="NZ_CP036170.1"/>
</dbReference>
<keyword evidence="5" id="KW-1185">Reference proteome</keyword>
<organism evidence="4 5">
    <name type="scientific">Clostridium scindens (strain ATCC 35704 / DSM 5676 / VPI 13733 / 19)</name>
    <dbReference type="NCBI Taxonomy" id="411468"/>
    <lineage>
        <taxon>Bacteria</taxon>
        <taxon>Bacillati</taxon>
        <taxon>Bacillota</taxon>
        <taxon>Clostridia</taxon>
        <taxon>Lachnospirales</taxon>
        <taxon>Lachnospiraceae</taxon>
    </lineage>
</organism>
<dbReference type="GO" id="GO:0019878">
    <property type="term" value="P:lysine biosynthetic process via aminoadipic acid"/>
    <property type="evidence" value="ECO:0007669"/>
    <property type="project" value="TreeGrafter"/>
</dbReference>
<dbReference type="Gene3D" id="3.90.470.20">
    <property type="entry name" value="4'-phosphopantetheinyl transferase domain"/>
    <property type="match status" value="1"/>
</dbReference>
<reference evidence="4 5" key="1">
    <citation type="journal article" date="2019" name="Appl. Environ. Microbiol.">
        <title>Clostridium scindens ATCC 35704: integration of nutritional requirements, the complete genome sequence, and global transcriptional responses to bile acids.</title>
        <authorList>
            <person name="Devendran S."/>
            <person name="Shrestha R."/>
            <person name="Alves J.M.P."/>
            <person name="Wolf P.G."/>
            <person name="Ly L."/>
            <person name="Hernandez A.G."/>
            <person name="Mendez-Garcia C."/>
            <person name="Inboden A."/>
            <person name="Wiley J."/>
            <person name="Paul O."/>
            <person name="Allen A."/>
            <person name="Springer E."/>
            <person name="Wright C.L."/>
            <person name="Fields C.J."/>
            <person name="Daniel S.L."/>
            <person name="Ridlon J.M."/>
        </authorList>
    </citation>
    <scope>NUCLEOTIDE SEQUENCE [LARGE SCALE GENOMIC DNA]</scope>
    <source>
        <strain evidence="4 5">ATCC 35704</strain>
    </source>
</reference>
<dbReference type="GeneID" id="62695151"/>
<dbReference type="EMBL" id="CP036170">
    <property type="protein sequence ID" value="QBF73553.1"/>
    <property type="molecule type" value="Genomic_DNA"/>
</dbReference>
<evidence type="ECO:0000259" key="3">
    <source>
        <dbReference type="Pfam" id="PF01648"/>
    </source>
</evidence>
<dbReference type="PANTHER" id="PTHR12215:SF10">
    <property type="entry name" value="L-AMINOADIPATE-SEMIALDEHYDE DEHYDROGENASE-PHOSPHOPANTETHEINYL TRANSFERASE"/>
    <property type="match status" value="1"/>
</dbReference>
<dbReference type="KEGG" id="csci:HDCHBGLK_00927"/>
<comment type="similarity">
    <text evidence="1">Belongs to the P-Pant transferase superfamily. Gsp/Sfp/HetI/AcpT family.</text>
</comment>
<name>A0A494WN59_CLOS5</name>
<dbReference type="GO" id="GO:0005829">
    <property type="term" value="C:cytosol"/>
    <property type="evidence" value="ECO:0007669"/>
    <property type="project" value="TreeGrafter"/>
</dbReference>
<keyword evidence="2 4" id="KW-0808">Transferase</keyword>
<protein>
    <submittedName>
        <fullName evidence="4">4'-phosphopantetheinyl transferase sfp</fullName>
        <ecNumber evidence="4">2.7.8.-</ecNumber>
    </submittedName>
</protein>
<dbReference type="OrthoDB" id="9808281at2"/>
<dbReference type="InterPro" id="IPR050559">
    <property type="entry name" value="P-Pant_transferase_sf"/>
</dbReference>
<feature type="domain" description="4'-phosphopantetheinyl transferase" evidence="3">
    <location>
        <begin position="87"/>
        <end position="189"/>
    </location>
</feature>
<dbReference type="Pfam" id="PF01648">
    <property type="entry name" value="ACPS"/>
    <property type="match status" value="1"/>
</dbReference>
<dbReference type="GO" id="GO:0000287">
    <property type="term" value="F:magnesium ion binding"/>
    <property type="evidence" value="ECO:0007669"/>
    <property type="project" value="InterPro"/>
</dbReference>
<evidence type="ECO:0000313" key="4">
    <source>
        <dbReference type="EMBL" id="QBF73553.1"/>
    </source>
</evidence>
<dbReference type="InterPro" id="IPR008278">
    <property type="entry name" value="4-PPantetheinyl_Trfase_dom"/>
</dbReference>
<evidence type="ECO:0000256" key="1">
    <source>
        <dbReference type="ARBA" id="ARBA00010990"/>
    </source>
</evidence>
<sequence length="207" mass="23979">MVRVYIAKITPLLIEKNYGAYYRKIPAWRQEKADKLRFKEDKARSVGAWILWEKIQKAGQVPQEAVFNLSHSGDYVLCAYSDAAKAQVGCDLEEVKELRLSVARRFFGEGEYRHIAETKDPECKTWLFYRYWVLKESFMKATRKGMAIDMRSYEIGWDQEGRPVIAGKPEEYADAYYCREYRMQGVNAAIAVCTTDSDIGELQAIEL</sequence>
<accession>A0A494WN59</accession>
<dbReference type="InterPro" id="IPR037143">
    <property type="entry name" value="4-PPantetheinyl_Trfase_dom_sf"/>
</dbReference>
<evidence type="ECO:0000256" key="2">
    <source>
        <dbReference type="ARBA" id="ARBA00022679"/>
    </source>
</evidence>
<dbReference type="EC" id="2.7.8.-" evidence="4"/>
<dbReference type="AlphaFoldDB" id="A0A494WN59"/>
<gene>
    <name evidence="4" type="primary">sfp</name>
    <name evidence="4" type="ORF">HDCHBGLK_00927</name>
</gene>
<proteinExistence type="inferred from homology"/>
<dbReference type="PANTHER" id="PTHR12215">
    <property type="entry name" value="PHOSPHOPANTETHEINE TRANSFERASE"/>
    <property type="match status" value="1"/>
</dbReference>
<dbReference type="GO" id="GO:0008897">
    <property type="term" value="F:holo-[acyl-carrier-protein] synthase activity"/>
    <property type="evidence" value="ECO:0007669"/>
    <property type="project" value="InterPro"/>
</dbReference>
<dbReference type="Proteomes" id="UP000289664">
    <property type="component" value="Chromosome"/>
</dbReference>
<dbReference type="SUPFAM" id="SSF56214">
    <property type="entry name" value="4'-phosphopantetheinyl transferase"/>
    <property type="match status" value="2"/>
</dbReference>
<evidence type="ECO:0000313" key="5">
    <source>
        <dbReference type="Proteomes" id="UP000289664"/>
    </source>
</evidence>